<dbReference type="EMBL" id="CAUJNA010002513">
    <property type="protein sequence ID" value="CAJ1393256.1"/>
    <property type="molecule type" value="Genomic_DNA"/>
</dbReference>
<name>A0AA36IUP6_9DINO</name>
<sequence length="2298" mass="243078">MVVDAGRLLLIGPAPLIQHRTCVAGQTCAVDGISGVELQPDDAYLLSDDCQQVIPGLPEGGYATAAPNTSLVQWSSTPATAQGGTYKLCWCASTSIQSVCSGTEFGSLVMIGPRPLEQSSTCSSGQACEVWLSGVHLSATNVLVLDTCGVFGLPGWPKTLLTSRANDTDPKWLAGWNEVTAAGGTDLGHLAILDTCGTTHQMWEHGEHILPLINQSNTSLERLRLSHAGGAYRLCWCSSSITGNNSAAPCSVSSNFRTDVGSMLIIGVAPLHQDRTCITGMQCSFDVEGLWLASGDEVLVLDTCGSGEGRFSASMMARWEMQNNSLNLTDAASVAGAQILPNSILSASGGKYRLCWCQASQHGCVLSSHFQTDFGELSVVGPSPLTQQRTCVAGQSCAFDGIQGQYLSSPSLAVLDTCGLAGAPFIPSLATPDSDMGRFQLDSSADVRVAGGQYRLCWCPRSFMNSTNASDCLAEEHIVTFGSLEIIGPSPLGASFTCISGQSCTIKGLSGAGQYHLTPGDKLLILETCASHGLVPKGLTEAVPAQTSLVFSSGVIFTWPLLPTSPGGTYRMCWCAAAFSCSSMEDFKVDAGELMLVGPSPLKQDRTCVSGRTCVVDDIYLFPDSNASLNESDSMFLVLDTCGSFSLAGGLMTKGTLDATGLVLASHKVSAAGGSYRLCWCGSQCSKSTDFRVDVGEMTILAPSPWQQTCVSGQTCQLQGDAESIRALDACNLGSSTDMVISSGVGGEYRMCWCAGSFSCLASEQFRVDFGSLFLLAPAAKGRTCVTGQRCLPEGLFEGLGGAIQVLETCGSASPVQGFGYSVWEPSASEGLYITAAGGIYRLCWCGQSSELRQVENLTLELSCTTPQQFVTDVGFLWACVIDPFRGLTDGLDAVAVLETCGVDLGLGMFNADLNASRNYTGNETAIRLSFSNAEGSQLDGGNYRLCWCTGEMCAEFQDFRADIGMLQVVGPSPLQQAHTCVSGYRCALEGITGVGLSSPSVTEFRLLQDGASTYDVRLFELHFGPSDSGPWTQALLTAAEASTQWQRFSGWAPADAADAGFWRLRVLQTYGLEPRLREVEFWAQGQVAKAAVSASGPAYAAGGITFSAEKLVDRKLGDDSRSLPMIEVCNTLSQGWIPLGSEWEVVFDLRDGDSFMVLDTCGSWSLVPGFLSVGVAEEVIETVARVSWGSTLVSAQGGQYKLCWCRRGSSCISPSQDFGLEIGTLTIEGPHFNQATCVAGQRCVIDAFRGQDITDQDQAMILDTCGVDHLMGDLTRHIASLTTADSYATFGIPGTGTRLNSTQATANFGAEPITWFGGVYRLCWCRPSAGGCASPADFLTSAGEISLVGPSPNQHRTCISGRACPSQLLTGYGVSGSDRILLLETCGVRKVVDRFFAIDTGELAAANLTTNVTKVSSGVVSFGWGSIPITTEGGSYRMCWCSEVASCSEPHDFRIDIGELTIMGAGTSHAYTCVSGLPCQLDGLTGEALGADQHLAILSTCGATEAATFLRASDGVSFSASTTIWPGGTYRLCWCSLPLQTFNGTEGLNSSNSTLGHCSKSSDFLLDAGEIMLLGPSPRAQRFTCVTGATCQLDTLSGVGLSEDNMLRVMDTCAVPAAAVPRMPLLATVLQATGTTAEASWGDTKVSAPGGLYRLCWCSGLAGHCVRNSTNVSEWATQRDECFNVDVGEMQVLGPAPLEQDRTCVSGQACMISSIAGTGVDLGSFLIQETCGISPAQVVPRLSNAGLMDSMQHMVSFGTPTAAGGVYRLCWAPNEILHAGNKTLLAGNLSNQSGEFLYFQLTGNDTNATNVTRVSLADWLVDVGQLHLIGPAPLRQDFTCTAGMPCDLRPISGHYLGLNDSLILLETCGATSPVATSATAELDIPRSGSWVGPQLSEGSYRLCWCAGPDVNGSKVVNSSRETCVVQADFRVDIGQVWVQVPEANMTGYCTQVQAFHGGIWTWEEECIQSGRRLLHMVNGTEIDVNGTEAEEVEMEMGPWRDQSRTCISGQACSVLRLMGEVQPLDSVLILDTCGVASYVPRWPRGGRNLLQYDNSSNATAFHSLSWGETKVSAMGGKYRLCWCSSSTPCSTFEDFHTDAGELNLIGPVPSAGTCVSGRPCGMTLQGHHLSAGDAIWALETCGVHSDADLQFSKHSVTLPQNTSVSGFVSTLQLEHPLPVAAGRLYKLCWCGAGCPCSSVEDLSVEAGELTLQGPSSSEQHRTCVSGRTCAVEGLQGEGLSDYDSYLIQDTCGSDQILEAAANAGKSVQVLASGAVVRRPLSALLVWGSHQCFHLHDR</sequence>
<reference evidence="1" key="1">
    <citation type="submission" date="2023-08" db="EMBL/GenBank/DDBJ databases">
        <authorList>
            <person name="Chen Y."/>
            <person name="Shah S."/>
            <person name="Dougan E. K."/>
            <person name="Thang M."/>
            <person name="Chan C."/>
        </authorList>
    </citation>
    <scope>NUCLEOTIDE SEQUENCE</scope>
</reference>
<dbReference type="Proteomes" id="UP001178507">
    <property type="component" value="Unassembled WGS sequence"/>
</dbReference>
<evidence type="ECO:0000313" key="1">
    <source>
        <dbReference type="EMBL" id="CAJ1393256.1"/>
    </source>
</evidence>
<protein>
    <submittedName>
        <fullName evidence="1">Uncharacterized protein</fullName>
    </submittedName>
</protein>
<gene>
    <name evidence="1" type="ORF">EVOR1521_LOCUS18162</name>
</gene>
<evidence type="ECO:0000313" key="2">
    <source>
        <dbReference type="Proteomes" id="UP001178507"/>
    </source>
</evidence>
<comment type="caution">
    <text evidence="1">The sequence shown here is derived from an EMBL/GenBank/DDBJ whole genome shotgun (WGS) entry which is preliminary data.</text>
</comment>
<proteinExistence type="predicted"/>
<keyword evidence="2" id="KW-1185">Reference proteome</keyword>
<accession>A0AA36IUP6</accession>
<organism evidence="1 2">
    <name type="scientific">Effrenium voratum</name>
    <dbReference type="NCBI Taxonomy" id="2562239"/>
    <lineage>
        <taxon>Eukaryota</taxon>
        <taxon>Sar</taxon>
        <taxon>Alveolata</taxon>
        <taxon>Dinophyceae</taxon>
        <taxon>Suessiales</taxon>
        <taxon>Symbiodiniaceae</taxon>
        <taxon>Effrenium</taxon>
    </lineage>
</organism>